<feature type="region of interest" description="Disordered" evidence="1">
    <location>
        <begin position="163"/>
        <end position="208"/>
    </location>
</feature>
<gene>
    <name evidence="2" type="ORF">CTOB1V02_LOCUS10920</name>
</gene>
<protein>
    <submittedName>
        <fullName evidence="2">Uncharacterized protein</fullName>
    </submittedName>
</protein>
<accession>A0A7R8WQ10</accession>
<name>A0A7R8WQ10_9CRUS</name>
<proteinExistence type="predicted"/>
<reference evidence="2" key="1">
    <citation type="submission" date="2020-11" db="EMBL/GenBank/DDBJ databases">
        <authorList>
            <person name="Tran Van P."/>
        </authorList>
    </citation>
    <scope>NUCLEOTIDE SEQUENCE</scope>
</reference>
<evidence type="ECO:0000313" key="2">
    <source>
        <dbReference type="EMBL" id="CAD7233096.1"/>
    </source>
</evidence>
<feature type="region of interest" description="Disordered" evidence="1">
    <location>
        <begin position="65"/>
        <end position="93"/>
    </location>
</feature>
<dbReference type="EMBL" id="OB665627">
    <property type="protein sequence ID" value="CAD7233096.1"/>
    <property type="molecule type" value="Genomic_DNA"/>
</dbReference>
<feature type="region of interest" description="Disordered" evidence="1">
    <location>
        <begin position="1"/>
        <end position="36"/>
    </location>
</feature>
<feature type="compositionally biased region" description="Acidic residues" evidence="1">
    <location>
        <begin position="23"/>
        <end position="36"/>
    </location>
</feature>
<evidence type="ECO:0000256" key="1">
    <source>
        <dbReference type="SAM" id="MobiDB-lite"/>
    </source>
</evidence>
<dbReference type="AlphaFoldDB" id="A0A7R8WQ10"/>
<sequence length="208" mass="21951">MGQGFVVRSNPLGGLDSGGEGRVDEEEDEVNDDEIEDGRRALLRANGEYPTSKDIEALKALTRTTVLDDASEHSSGKDSGTGSGTERSPGAVGESITILDVLGTGDRRSLVIQSVPADDRKRIRCSSGGEVGSQFSVSTSDAGSFLDCAAPLVDTSGRWCGVGDKDIPRGASPVHHTLRRKRMAKGREIKCPSIPALNMTDSAPDPRL</sequence>
<organism evidence="2">
    <name type="scientific">Cyprideis torosa</name>
    <dbReference type="NCBI Taxonomy" id="163714"/>
    <lineage>
        <taxon>Eukaryota</taxon>
        <taxon>Metazoa</taxon>
        <taxon>Ecdysozoa</taxon>
        <taxon>Arthropoda</taxon>
        <taxon>Crustacea</taxon>
        <taxon>Oligostraca</taxon>
        <taxon>Ostracoda</taxon>
        <taxon>Podocopa</taxon>
        <taxon>Podocopida</taxon>
        <taxon>Cytherocopina</taxon>
        <taxon>Cytheroidea</taxon>
        <taxon>Cytherideidae</taxon>
        <taxon>Cyprideis</taxon>
    </lineage>
</organism>